<accession>A0ACD5U046</accession>
<organism evidence="1 2">
    <name type="scientific">Avena sativa</name>
    <name type="common">Oat</name>
    <dbReference type="NCBI Taxonomy" id="4498"/>
    <lineage>
        <taxon>Eukaryota</taxon>
        <taxon>Viridiplantae</taxon>
        <taxon>Streptophyta</taxon>
        <taxon>Embryophyta</taxon>
        <taxon>Tracheophyta</taxon>
        <taxon>Spermatophyta</taxon>
        <taxon>Magnoliopsida</taxon>
        <taxon>Liliopsida</taxon>
        <taxon>Poales</taxon>
        <taxon>Poaceae</taxon>
        <taxon>BOP clade</taxon>
        <taxon>Pooideae</taxon>
        <taxon>Poodae</taxon>
        <taxon>Poeae</taxon>
        <taxon>Poeae Chloroplast Group 1 (Aveneae type)</taxon>
        <taxon>Aveninae</taxon>
        <taxon>Avena</taxon>
    </lineage>
</organism>
<reference evidence="1" key="1">
    <citation type="submission" date="2021-05" db="EMBL/GenBank/DDBJ databases">
        <authorList>
            <person name="Scholz U."/>
            <person name="Mascher M."/>
            <person name="Fiebig A."/>
        </authorList>
    </citation>
    <scope>NUCLEOTIDE SEQUENCE [LARGE SCALE GENOMIC DNA]</scope>
</reference>
<protein>
    <submittedName>
        <fullName evidence="1">Uncharacterized protein</fullName>
    </submittedName>
</protein>
<dbReference type="Proteomes" id="UP001732700">
    <property type="component" value="Chromosome 1D"/>
</dbReference>
<name>A0ACD5U046_AVESA</name>
<proteinExistence type="predicted"/>
<reference evidence="1" key="2">
    <citation type="submission" date="2025-09" db="UniProtKB">
        <authorList>
            <consortium name="EnsemblPlants"/>
        </authorList>
    </citation>
    <scope>IDENTIFICATION</scope>
</reference>
<evidence type="ECO:0000313" key="2">
    <source>
        <dbReference type="Proteomes" id="UP001732700"/>
    </source>
</evidence>
<evidence type="ECO:0000313" key="1">
    <source>
        <dbReference type="EnsemblPlants" id="AVESA.00010b.r2.1DG0157870.1.CDS.1"/>
    </source>
</evidence>
<dbReference type="EnsemblPlants" id="AVESA.00010b.r2.1DG0157870.1">
    <property type="protein sequence ID" value="AVESA.00010b.r2.1DG0157870.1.CDS.1"/>
    <property type="gene ID" value="AVESA.00010b.r2.1DG0157870"/>
</dbReference>
<keyword evidence="2" id="KW-1185">Reference proteome</keyword>
<sequence>MPGTICPKIRKKLQKHVEWSNVCEAKPFGNRIFEIEERGINYIVDLRKRTCSCRRWDLSGIPCWHAVSALRHDKISPESYVNSCYSVERYCKAYKHIIWPCRDVREWEKVDAREIKAPKFMKKVGRPQKNRRHQPEEKEGKNGEKKMSKHVVLMHCSYCGQADHNKGGCIDSKLGLIPEKKEKKKIRA</sequence>